<feature type="non-terminal residue" evidence="2">
    <location>
        <position position="87"/>
    </location>
</feature>
<reference evidence="2" key="1">
    <citation type="submission" date="2013-12" db="EMBL/GenBank/DDBJ databases">
        <title>A Varibaculum cambriense genome reconstructed from a premature infant gut community with otherwise low bacterial novelty that shifts toward anaerobic metabolism during the third week of life.</title>
        <authorList>
            <person name="Brown C.T."/>
            <person name="Sharon I."/>
            <person name="Thomas B.C."/>
            <person name="Castelle C.J."/>
            <person name="Morowitz M.J."/>
            <person name="Banfield J.F."/>
        </authorList>
    </citation>
    <scope>NUCLEOTIDE SEQUENCE</scope>
</reference>
<name>W1YDJ9_9ZZZZ</name>
<feature type="non-terminal residue" evidence="2">
    <location>
        <position position="1"/>
    </location>
</feature>
<feature type="compositionally biased region" description="Basic and acidic residues" evidence="1">
    <location>
        <begin position="12"/>
        <end position="23"/>
    </location>
</feature>
<comment type="caution">
    <text evidence="2">The sequence shown here is derived from an EMBL/GenBank/DDBJ whole genome shotgun (WGS) entry which is preliminary data.</text>
</comment>
<feature type="region of interest" description="Disordered" evidence="1">
    <location>
        <begin position="1"/>
        <end position="23"/>
    </location>
</feature>
<proteinExistence type="predicted"/>
<sequence length="87" mass="8857">AAIAADNSLTAEQRKEKEKAVDAAKTAEEAKITEAENADKVAEAKTAGVKAVEGVHTPGDLDTVKAAAKADLEKAVQAEKAAIAADN</sequence>
<dbReference type="EMBL" id="AZMM01005453">
    <property type="protein sequence ID" value="ETJ40638.1"/>
    <property type="molecule type" value="Genomic_DNA"/>
</dbReference>
<protein>
    <submittedName>
        <fullName evidence="2">Biopolymer transport protein TolA</fullName>
    </submittedName>
</protein>
<evidence type="ECO:0000256" key="1">
    <source>
        <dbReference type="SAM" id="MobiDB-lite"/>
    </source>
</evidence>
<dbReference type="AlphaFoldDB" id="W1YDJ9"/>
<organism evidence="2">
    <name type="scientific">human gut metagenome</name>
    <dbReference type="NCBI Taxonomy" id="408170"/>
    <lineage>
        <taxon>unclassified sequences</taxon>
        <taxon>metagenomes</taxon>
        <taxon>organismal metagenomes</taxon>
    </lineage>
</organism>
<accession>W1YDJ9</accession>
<evidence type="ECO:0000313" key="2">
    <source>
        <dbReference type="EMBL" id="ETJ40638.1"/>
    </source>
</evidence>
<gene>
    <name evidence="2" type="ORF">Q604_UNBC05453G0001</name>
</gene>